<evidence type="ECO:0000256" key="3">
    <source>
        <dbReference type="ARBA" id="ARBA00004406"/>
    </source>
</evidence>
<evidence type="ECO:0000256" key="1">
    <source>
        <dbReference type="ARBA" id="ARBA00001971"/>
    </source>
</evidence>
<dbReference type="CDD" id="cd20628">
    <property type="entry name" value="CYP4"/>
    <property type="match status" value="1"/>
</dbReference>
<dbReference type="InterPro" id="IPR050196">
    <property type="entry name" value="Cytochrome_P450_Monoox"/>
</dbReference>
<reference evidence="17 18" key="1">
    <citation type="journal article" date="2014" name="Nat. Commun.">
        <title>Molecular traces of alternative social organization in a termite genome.</title>
        <authorList>
            <person name="Terrapon N."/>
            <person name="Li C."/>
            <person name="Robertson H.M."/>
            <person name="Ji L."/>
            <person name="Meng X."/>
            <person name="Booth W."/>
            <person name="Chen Z."/>
            <person name="Childers C.P."/>
            <person name="Glastad K.M."/>
            <person name="Gokhale K."/>
            <person name="Gowin J."/>
            <person name="Gronenberg W."/>
            <person name="Hermansen R.A."/>
            <person name="Hu H."/>
            <person name="Hunt B.G."/>
            <person name="Huylmans A.K."/>
            <person name="Khalil S.M."/>
            <person name="Mitchell R.D."/>
            <person name="Munoz-Torres M.C."/>
            <person name="Mustard J.A."/>
            <person name="Pan H."/>
            <person name="Reese J.T."/>
            <person name="Scharf M.E."/>
            <person name="Sun F."/>
            <person name="Vogel H."/>
            <person name="Xiao J."/>
            <person name="Yang W."/>
            <person name="Yang Z."/>
            <person name="Yang Z."/>
            <person name="Zhou J."/>
            <person name="Zhu J."/>
            <person name="Brent C.S."/>
            <person name="Elsik C.G."/>
            <person name="Goodisman M.A."/>
            <person name="Liberles D.A."/>
            <person name="Roe R.M."/>
            <person name="Vargo E.L."/>
            <person name="Vilcinskas A."/>
            <person name="Wang J."/>
            <person name="Bornberg-Bauer E."/>
            <person name="Korb J."/>
            <person name="Zhang G."/>
            <person name="Liebig J."/>
        </authorList>
    </citation>
    <scope>NUCLEOTIDE SEQUENCE [LARGE SCALE GENOMIC DNA]</scope>
    <source>
        <tissue evidence="17">Whole organism</tissue>
    </source>
</reference>
<dbReference type="OrthoDB" id="1470350at2759"/>
<evidence type="ECO:0000256" key="8">
    <source>
        <dbReference type="ARBA" id="ARBA00022848"/>
    </source>
</evidence>
<comment type="cofactor">
    <cofactor evidence="1 13">
        <name>heme</name>
        <dbReference type="ChEBI" id="CHEBI:30413"/>
    </cofactor>
</comment>
<accession>A0A067QWH6</accession>
<evidence type="ECO:0000313" key="18">
    <source>
        <dbReference type="Proteomes" id="UP000027135"/>
    </source>
</evidence>
<keyword evidence="7" id="KW-0256">Endoplasmic reticulum</keyword>
<dbReference type="AlphaFoldDB" id="A0A067QWH6"/>
<dbReference type="PANTHER" id="PTHR24291:SF189">
    <property type="entry name" value="CYTOCHROME P450 4C3-RELATED"/>
    <property type="match status" value="1"/>
</dbReference>
<feature type="coiled-coil region" evidence="15">
    <location>
        <begin position="255"/>
        <end position="282"/>
    </location>
</feature>
<evidence type="ECO:0000256" key="4">
    <source>
        <dbReference type="ARBA" id="ARBA00010617"/>
    </source>
</evidence>
<evidence type="ECO:0000256" key="11">
    <source>
        <dbReference type="ARBA" id="ARBA00023033"/>
    </source>
</evidence>
<keyword evidence="16" id="KW-0812">Transmembrane</keyword>
<keyword evidence="5 13" id="KW-0349">Heme</keyword>
<dbReference type="GO" id="GO:0005789">
    <property type="term" value="C:endoplasmic reticulum membrane"/>
    <property type="evidence" value="ECO:0007669"/>
    <property type="project" value="UniProtKB-SubCell"/>
</dbReference>
<dbReference type="GO" id="GO:0020037">
    <property type="term" value="F:heme binding"/>
    <property type="evidence" value="ECO:0007669"/>
    <property type="project" value="InterPro"/>
</dbReference>
<dbReference type="Gene3D" id="1.10.630.10">
    <property type="entry name" value="Cytochrome P450"/>
    <property type="match status" value="1"/>
</dbReference>
<dbReference type="PANTHER" id="PTHR24291">
    <property type="entry name" value="CYTOCHROME P450 FAMILY 4"/>
    <property type="match status" value="1"/>
</dbReference>
<dbReference type="GO" id="GO:0004497">
    <property type="term" value="F:monooxygenase activity"/>
    <property type="evidence" value="ECO:0007669"/>
    <property type="project" value="UniProtKB-KW"/>
</dbReference>
<evidence type="ECO:0000256" key="13">
    <source>
        <dbReference type="PIRSR" id="PIRSR602401-1"/>
    </source>
</evidence>
<keyword evidence="15" id="KW-0175">Coiled coil</keyword>
<evidence type="ECO:0000256" key="5">
    <source>
        <dbReference type="ARBA" id="ARBA00022617"/>
    </source>
</evidence>
<sequence length="506" mass="59094">MLDIVLTTLGSVLFLVVAFFAVFPYGWKWFFRRSDIKKVNMIPGPKTVPIFGNILLFNVPEEELWHKFRQIHKEYGPTFRIWVLGVPEVFITDPEDVEVILSSPSHIKKSMDYDLIQPWLGTGLLTSFGNKWHSRRKLLTPAFHFKILEDYIKVFNSNSKILIDKLTNQVGEPYVDITSYIAMCTLDIICETAMGVTINAQNNGEAEYITAVKRMTKVIVKRQFSPWLYKDYIYYLSPLGREQVRLQKFLHSFTNQVIKERREEYRNNIKSQENNMPKSKRRRLAFLDLLIEMSENGGLLSDSDIREEVDTFMFEGHDTTSLAISWTMYLLGCHPEIQEKVVHELKDIFGDSDREATYEDLQQMKYLEQVIKESLRLYPSVPAFSRQVEVDVKLKNYTIPAGTQTPILSFIMHRNPKVFPNPEEFNPDHFLPENVVNRHPFAYIPFSAGPRSCIGQRFAMFEEKIVLSSVLRKLRLESLDRREDVPLLLELVLRPKHELRIKISSR</sequence>
<dbReference type="GO" id="GO:0016705">
    <property type="term" value="F:oxidoreductase activity, acting on paired donors, with incorporation or reduction of molecular oxygen"/>
    <property type="evidence" value="ECO:0007669"/>
    <property type="project" value="InterPro"/>
</dbReference>
<evidence type="ECO:0000256" key="6">
    <source>
        <dbReference type="ARBA" id="ARBA00022723"/>
    </source>
</evidence>
<dbReference type="InterPro" id="IPR036396">
    <property type="entry name" value="Cyt_P450_sf"/>
</dbReference>
<keyword evidence="11 14" id="KW-0503">Monooxygenase</keyword>
<keyword evidence="8" id="KW-0492">Microsome</keyword>
<dbReference type="Pfam" id="PF00067">
    <property type="entry name" value="p450"/>
    <property type="match status" value="1"/>
</dbReference>
<dbReference type="STRING" id="136037.A0A067QWH6"/>
<gene>
    <name evidence="17" type="ORF">L798_10194</name>
</gene>
<dbReference type="SUPFAM" id="SSF48264">
    <property type="entry name" value="Cytochrome P450"/>
    <property type="match status" value="1"/>
</dbReference>
<dbReference type="FunFam" id="1.10.630.10:FF:000182">
    <property type="entry name" value="Cytochrome P450 3A4"/>
    <property type="match status" value="1"/>
</dbReference>
<evidence type="ECO:0000256" key="14">
    <source>
        <dbReference type="RuleBase" id="RU000461"/>
    </source>
</evidence>
<keyword evidence="12 16" id="KW-0472">Membrane</keyword>
<dbReference type="PRINTS" id="PR00463">
    <property type="entry name" value="EP450I"/>
</dbReference>
<feature type="binding site" description="axial binding residue" evidence="13">
    <location>
        <position position="453"/>
    </location>
    <ligand>
        <name>heme</name>
        <dbReference type="ChEBI" id="CHEBI:30413"/>
    </ligand>
    <ligandPart>
        <name>Fe</name>
        <dbReference type="ChEBI" id="CHEBI:18248"/>
    </ligandPart>
</feature>
<organism evidence="17 18">
    <name type="scientific">Zootermopsis nevadensis</name>
    <name type="common">Dampwood termite</name>
    <dbReference type="NCBI Taxonomy" id="136037"/>
    <lineage>
        <taxon>Eukaryota</taxon>
        <taxon>Metazoa</taxon>
        <taxon>Ecdysozoa</taxon>
        <taxon>Arthropoda</taxon>
        <taxon>Hexapoda</taxon>
        <taxon>Insecta</taxon>
        <taxon>Pterygota</taxon>
        <taxon>Neoptera</taxon>
        <taxon>Polyneoptera</taxon>
        <taxon>Dictyoptera</taxon>
        <taxon>Blattodea</taxon>
        <taxon>Blattoidea</taxon>
        <taxon>Termitoidae</taxon>
        <taxon>Termopsidae</taxon>
        <taxon>Zootermopsis</taxon>
    </lineage>
</organism>
<name>A0A067QWH6_ZOONE</name>
<evidence type="ECO:0000256" key="9">
    <source>
        <dbReference type="ARBA" id="ARBA00023002"/>
    </source>
</evidence>
<dbReference type="InterPro" id="IPR001128">
    <property type="entry name" value="Cyt_P450"/>
</dbReference>
<evidence type="ECO:0000256" key="2">
    <source>
        <dbReference type="ARBA" id="ARBA00004174"/>
    </source>
</evidence>
<dbReference type="Proteomes" id="UP000027135">
    <property type="component" value="Unassembled WGS sequence"/>
</dbReference>
<dbReference type="OMA" id="GHEWIMR"/>
<evidence type="ECO:0000256" key="16">
    <source>
        <dbReference type="SAM" id="Phobius"/>
    </source>
</evidence>
<keyword evidence="16" id="KW-1133">Transmembrane helix</keyword>
<evidence type="ECO:0000256" key="7">
    <source>
        <dbReference type="ARBA" id="ARBA00022824"/>
    </source>
</evidence>
<protein>
    <submittedName>
        <fullName evidence="17">Cytochrome P450 4c3</fullName>
    </submittedName>
</protein>
<keyword evidence="6 13" id="KW-0479">Metal-binding</keyword>
<dbReference type="eggNOG" id="KOG0157">
    <property type="taxonomic scope" value="Eukaryota"/>
</dbReference>
<dbReference type="InterPro" id="IPR002401">
    <property type="entry name" value="Cyt_P450_E_grp-I"/>
</dbReference>
<keyword evidence="18" id="KW-1185">Reference proteome</keyword>
<dbReference type="InterPro" id="IPR017972">
    <property type="entry name" value="Cyt_P450_CS"/>
</dbReference>
<dbReference type="InParanoid" id="A0A067QWH6"/>
<keyword evidence="10 13" id="KW-0408">Iron</keyword>
<evidence type="ECO:0000256" key="15">
    <source>
        <dbReference type="SAM" id="Coils"/>
    </source>
</evidence>
<dbReference type="PRINTS" id="PR00385">
    <property type="entry name" value="P450"/>
</dbReference>
<evidence type="ECO:0000313" key="17">
    <source>
        <dbReference type="EMBL" id="KDR14497.1"/>
    </source>
</evidence>
<dbReference type="GO" id="GO:0005506">
    <property type="term" value="F:iron ion binding"/>
    <property type="evidence" value="ECO:0007669"/>
    <property type="project" value="InterPro"/>
</dbReference>
<dbReference type="PROSITE" id="PS00086">
    <property type="entry name" value="CYTOCHROME_P450"/>
    <property type="match status" value="1"/>
</dbReference>
<comment type="similarity">
    <text evidence="4 14">Belongs to the cytochrome P450 family.</text>
</comment>
<evidence type="ECO:0000256" key="10">
    <source>
        <dbReference type="ARBA" id="ARBA00023004"/>
    </source>
</evidence>
<dbReference type="EMBL" id="KK852878">
    <property type="protein sequence ID" value="KDR14497.1"/>
    <property type="molecule type" value="Genomic_DNA"/>
</dbReference>
<comment type="subcellular location">
    <subcellularLocation>
        <location evidence="3">Endoplasmic reticulum membrane</location>
        <topology evidence="3">Peripheral membrane protein</topology>
    </subcellularLocation>
    <subcellularLocation>
        <location evidence="2">Microsome membrane</location>
        <topology evidence="2">Peripheral membrane protein</topology>
    </subcellularLocation>
</comment>
<proteinExistence type="inferred from homology"/>
<keyword evidence="9 14" id="KW-0560">Oxidoreductase</keyword>
<feature type="transmembrane region" description="Helical" evidence="16">
    <location>
        <begin position="12"/>
        <end position="31"/>
    </location>
</feature>
<evidence type="ECO:0000256" key="12">
    <source>
        <dbReference type="ARBA" id="ARBA00023136"/>
    </source>
</evidence>